<dbReference type="PANTHER" id="PTHR43353:SF5">
    <property type="entry name" value="SUCCINATE-SEMIALDEHYDE DEHYDROGENASE, MITOCHONDRIAL"/>
    <property type="match status" value="1"/>
</dbReference>
<dbReference type="EMBL" id="JAWZYT010000883">
    <property type="protein sequence ID" value="KAK4317898.1"/>
    <property type="molecule type" value="Genomic_DNA"/>
</dbReference>
<dbReference type="InterPro" id="IPR016161">
    <property type="entry name" value="Ald_DH/histidinol_DH"/>
</dbReference>
<sequence>MAVPLTTHLTICSGSCPAVTGQTHSFGYHNKCSCRVHKWHPFRPHRWKGADMPVPTIPTNFQPFSTTPRISQRHTPASATTISLSLGISQHHSPGNRLGNSQLHSSSTSAPRYNLSTAVSSGGTTTQQHHQATHNTTTTSQHLLQSTTRTTPAPFPSTSTATPTTSSTSQHISQYPAHSRYNTAQFYRMAEGIMTKAFIKGSWVEGSGGTFPVTDPATGEEIAKVADCTVQDVNTAIEAASVAYETWRLKSVKERAAVLLKVRDELLKDKERIATLLTRENGKPLGEAMGEVGFTASFFEWFAEEARRQYGETIPSAVPTKRMITVRQPVGVAALITPWNFPIGMIGRKVSAALAAGCTCIIKPAEDTPLTALAFVRACERAGVPAGVVNVVPCSRARVQEVGAALCDSPKVQILSFTGSTGVGQWLYSRCGPTIKKISLELGGNAPFIVFPTAKLDQAIPGAMASKFRNSGQTCVTANRIFVHESIHDAFVSGLEAAMTKELKMGRGLEAGVTQGPIINQRQYDRLDKMVKESVAAGATVVRGGTSCGGLFYPPTLLTGVKPNMPIAQQEIFGPVAAILKFKTEEEVIRLANTTDKGLAGYFYSNDLGQIWRVAEALEAGMVGVNEPMVSTCEAPFGGFKLSGIGKEGSKHGLDEYSNLKYICFGI</sequence>
<feature type="compositionally biased region" description="Low complexity" evidence="6">
    <location>
        <begin position="124"/>
        <end position="169"/>
    </location>
</feature>
<organism evidence="8 9">
    <name type="scientific">Petrolisthes manimaculis</name>
    <dbReference type="NCBI Taxonomy" id="1843537"/>
    <lineage>
        <taxon>Eukaryota</taxon>
        <taxon>Metazoa</taxon>
        <taxon>Ecdysozoa</taxon>
        <taxon>Arthropoda</taxon>
        <taxon>Crustacea</taxon>
        <taxon>Multicrustacea</taxon>
        <taxon>Malacostraca</taxon>
        <taxon>Eumalacostraca</taxon>
        <taxon>Eucarida</taxon>
        <taxon>Decapoda</taxon>
        <taxon>Pleocyemata</taxon>
        <taxon>Anomura</taxon>
        <taxon>Galatheoidea</taxon>
        <taxon>Porcellanidae</taxon>
        <taxon>Petrolisthes</taxon>
    </lineage>
</organism>
<evidence type="ECO:0000313" key="8">
    <source>
        <dbReference type="EMBL" id="KAK4317898.1"/>
    </source>
</evidence>
<keyword evidence="3 5" id="KW-0560">Oxidoreductase</keyword>
<accession>A0AAE1UBF6</accession>
<proteinExistence type="inferred from homology"/>
<dbReference type="InterPro" id="IPR029510">
    <property type="entry name" value="Ald_DH_CS_GLU"/>
</dbReference>
<evidence type="ECO:0000256" key="3">
    <source>
        <dbReference type="ARBA" id="ARBA00023002"/>
    </source>
</evidence>
<dbReference type="GO" id="GO:0005739">
    <property type="term" value="C:mitochondrion"/>
    <property type="evidence" value="ECO:0007669"/>
    <property type="project" value="TreeGrafter"/>
</dbReference>
<feature type="region of interest" description="Disordered" evidence="6">
    <location>
        <begin position="88"/>
        <end position="174"/>
    </location>
</feature>
<dbReference type="Gene3D" id="3.40.309.10">
    <property type="entry name" value="Aldehyde Dehydrogenase, Chain A, domain 2"/>
    <property type="match status" value="1"/>
</dbReference>
<dbReference type="InterPro" id="IPR050740">
    <property type="entry name" value="Aldehyde_DH_Superfamily"/>
</dbReference>
<dbReference type="FunFam" id="3.40.605.10:FF:000005">
    <property type="entry name" value="Succinate-semialdehyde dehydrogenase I"/>
    <property type="match status" value="1"/>
</dbReference>
<comment type="caution">
    <text evidence="8">The sequence shown here is derived from an EMBL/GenBank/DDBJ whole genome shotgun (WGS) entry which is preliminary data.</text>
</comment>
<feature type="domain" description="Aldehyde dehydrogenase" evidence="7">
    <location>
        <begin position="203"/>
        <end position="663"/>
    </location>
</feature>
<dbReference type="InterPro" id="IPR016162">
    <property type="entry name" value="Ald_DH_N"/>
</dbReference>
<evidence type="ECO:0000256" key="4">
    <source>
        <dbReference type="PROSITE-ProRule" id="PRU10007"/>
    </source>
</evidence>
<comment type="pathway">
    <text evidence="1">Amino-acid degradation; 4-aminobutanoate degradation.</text>
</comment>
<gene>
    <name evidence="8" type="ORF">Pmani_011057</name>
</gene>
<dbReference type="Gene3D" id="3.40.605.10">
    <property type="entry name" value="Aldehyde Dehydrogenase, Chain A, domain 1"/>
    <property type="match status" value="1"/>
</dbReference>
<dbReference type="Proteomes" id="UP001292094">
    <property type="component" value="Unassembled WGS sequence"/>
</dbReference>
<dbReference type="FunFam" id="3.40.309.10:FF:000004">
    <property type="entry name" value="Succinate-semialdehyde dehydrogenase I"/>
    <property type="match status" value="1"/>
</dbReference>
<keyword evidence="9" id="KW-1185">Reference proteome</keyword>
<reference evidence="8" key="1">
    <citation type="submission" date="2023-11" db="EMBL/GenBank/DDBJ databases">
        <title>Genome assemblies of two species of porcelain crab, Petrolisthes cinctipes and Petrolisthes manimaculis (Anomura: Porcellanidae).</title>
        <authorList>
            <person name="Angst P."/>
        </authorList>
    </citation>
    <scope>NUCLEOTIDE SEQUENCE</scope>
    <source>
        <strain evidence="8">PB745_02</strain>
        <tissue evidence="8">Gill</tissue>
    </source>
</reference>
<feature type="active site" evidence="4">
    <location>
        <position position="441"/>
    </location>
</feature>
<dbReference type="GO" id="GO:0009450">
    <property type="term" value="P:gamma-aminobutyric acid catabolic process"/>
    <property type="evidence" value="ECO:0007669"/>
    <property type="project" value="TreeGrafter"/>
</dbReference>
<dbReference type="InterPro" id="IPR015590">
    <property type="entry name" value="Aldehyde_DH_dom"/>
</dbReference>
<dbReference type="GO" id="GO:0004777">
    <property type="term" value="F:succinate-semialdehyde dehydrogenase (NAD+) activity"/>
    <property type="evidence" value="ECO:0007669"/>
    <property type="project" value="TreeGrafter"/>
</dbReference>
<dbReference type="InterPro" id="IPR016163">
    <property type="entry name" value="Ald_DH_C"/>
</dbReference>
<evidence type="ECO:0000256" key="2">
    <source>
        <dbReference type="ARBA" id="ARBA00009986"/>
    </source>
</evidence>
<dbReference type="PANTHER" id="PTHR43353">
    <property type="entry name" value="SUCCINATE-SEMIALDEHYDE DEHYDROGENASE, MITOCHONDRIAL"/>
    <property type="match status" value="1"/>
</dbReference>
<dbReference type="CDD" id="cd07103">
    <property type="entry name" value="ALDH_F5_SSADH_GabD"/>
    <property type="match status" value="1"/>
</dbReference>
<evidence type="ECO:0000256" key="5">
    <source>
        <dbReference type="RuleBase" id="RU003345"/>
    </source>
</evidence>
<evidence type="ECO:0000256" key="1">
    <source>
        <dbReference type="ARBA" id="ARBA00005176"/>
    </source>
</evidence>
<dbReference type="SUPFAM" id="SSF53720">
    <property type="entry name" value="ALDH-like"/>
    <property type="match status" value="1"/>
</dbReference>
<evidence type="ECO:0000313" key="9">
    <source>
        <dbReference type="Proteomes" id="UP001292094"/>
    </source>
</evidence>
<feature type="compositionally biased region" description="Polar residues" evidence="6">
    <location>
        <begin position="88"/>
        <end position="123"/>
    </location>
</feature>
<dbReference type="Pfam" id="PF00171">
    <property type="entry name" value="Aldedh"/>
    <property type="match status" value="1"/>
</dbReference>
<name>A0AAE1UBF6_9EUCA</name>
<evidence type="ECO:0000259" key="7">
    <source>
        <dbReference type="Pfam" id="PF00171"/>
    </source>
</evidence>
<evidence type="ECO:0000256" key="6">
    <source>
        <dbReference type="SAM" id="MobiDB-lite"/>
    </source>
</evidence>
<dbReference type="AlphaFoldDB" id="A0AAE1UBF6"/>
<protein>
    <recommendedName>
        <fullName evidence="7">Aldehyde dehydrogenase domain-containing protein</fullName>
    </recommendedName>
</protein>
<comment type="similarity">
    <text evidence="2 5">Belongs to the aldehyde dehydrogenase family.</text>
</comment>
<dbReference type="PROSITE" id="PS00687">
    <property type="entry name" value="ALDEHYDE_DEHYDR_GLU"/>
    <property type="match status" value="1"/>
</dbReference>